<name>A0A5D3CP21_CUCMM</name>
<comment type="caution">
    <text evidence="2">The sequence shown here is derived from an EMBL/GenBank/DDBJ whole genome shotgun (WGS) entry which is preliminary data.</text>
</comment>
<dbReference type="AlphaFoldDB" id="A0A5D3CP21"/>
<accession>A0A5D3CP21</accession>
<evidence type="ECO:0000313" key="2">
    <source>
        <dbReference type="EMBL" id="TYK13653.1"/>
    </source>
</evidence>
<sequence>MSVEEYDQKFNILSHFSPKQCDTEQAKAERFVRGLNNEIKGFMWAFKEATQAEALCLAVDMGIQGDDIRPKRSDKGTSSRQNRKVDKKLVDVPQRNMRSIGDFPRHQQNSNEVGEAAREKSLYSIYGKHHLGRCLIETKTCCNCK</sequence>
<dbReference type="Proteomes" id="UP000321947">
    <property type="component" value="Unassembled WGS sequence"/>
</dbReference>
<keyword evidence="2" id="KW-0378">Hydrolase</keyword>
<dbReference type="GO" id="GO:0008233">
    <property type="term" value="F:peptidase activity"/>
    <property type="evidence" value="ECO:0007669"/>
    <property type="project" value="UniProtKB-KW"/>
</dbReference>
<feature type="compositionally biased region" description="Basic and acidic residues" evidence="1">
    <location>
        <begin position="66"/>
        <end position="90"/>
    </location>
</feature>
<proteinExistence type="predicted"/>
<organism evidence="2 3">
    <name type="scientific">Cucumis melo var. makuwa</name>
    <name type="common">Oriental melon</name>
    <dbReference type="NCBI Taxonomy" id="1194695"/>
    <lineage>
        <taxon>Eukaryota</taxon>
        <taxon>Viridiplantae</taxon>
        <taxon>Streptophyta</taxon>
        <taxon>Embryophyta</taxon>
        <taxon>Tracheophyta</taxon>
        <taxon>Spermatophyta</taxon>
        <taxon>Magnoliopsida</taxon>
        <taxon>eudicotyledons</taxon>
        <taxon>Gunneridae</taxon>
        <taxon>Pentapetalae</taxon>
        <taxon>rosids</taxon>
        <taxon>fabids</taxon>
        <taxon>Cucurbitales</taxon>
        <taxon>Cucurbitaceae</taxon>
        <taxon>Benincaseae</taxon>
        <taxon>Cucumis</taxon>
    </lineage>
</organism>
<dbReference type="GO" id="GO:0006508">
    <property type="term" value="P:proteolysis"/>
    <property type="evidence" value="ECO:0007669"/>
    <property type="project" value="UniProtKB-KW"/>
</dbReference>
<evidence type="ECO:0000256" key="1">
    <source>
        <dbReference type="SAM" id="MobiDB-lite"/>
    </source>
</evidence>
<reference evidence="2 3" key="1">
    <citation type="submission" date="2019-08" db="EMBL/GenBank/DDBJ databases">
        <title>Draft genome sequences of two oriental melons (Cucumis melo L. var makuwa).</title>
        <authorList>
            <person name="Kwon S.-Y."/>
        </authorList>
    </citation>
    <scope>NUCLEOTIDE SEQUENCE [LARGE SCALE GENOMIC DNA]</scope>
    <source>
        <strain evidence="3">cv. Chang Bougi</strain>
        <tissue evidence="2">Leaf</tissue>
    </source>
</reference>
<evidence type="ECO:0000313" key="3">
    <source>
        <dbReference type="Proteomes" id="UP000321947"/>
    </source>
</evidence>
<feature type="region of interest" description="Disordered" evidence="1">
    <location>
        <begin position="65"/>
        <end position="114"/>
    </location>
</feature>
<keyword evidence="2" id="KW-0645">Protease</keyword>
<dbReference type="EMBL" id="SSTD01009863">
    <property type="protein sequence ID" value="TYK13653.1"/>
    <property type="molecule type" value="Genomic_DNA"/>
</dbReference>
<gene>
    <name evidence="2" type="ORF">E5676_scaffold299G001710</name>
</gene>
<protein>
    <submittedName>
        <fullName evidence="2">Gag-protease polyprotein</fullName>
    </submittedName>
</protein>